<evidence type="ECO:0000256" key="1">
    <source>
        <dbReference type="SAM" id="SignalP"/>
    </source>
</evidence>
<protein>
    <submittedName>
        <fullName evidence="2">Uncharacterized protein</fullName>
    </submittedName>
</protein>
<gene>
    <name evidence="2" type="ORF">BO88DRAFT_417991</name>
</gene>
<dbReference type="RefSeq" id="XP_025559618.1">
    <property type="nucleotide sequence ID" value="XM_025708327.1"/>
</dbReference>
<sequence>MKLIPIFTTLAFAGATSAATCAPGLNYCADTLTRLGNIPFHKPSLVVKNTHSRYFVDRNNDDAMRQALIAYWNSWSANYSCTWDNFVFHCDSDHSITVAKRCAYY</sequence>
<name>A0A319B1V3_ASPVC</name>
<dbReference type="Proteomes" id="UP000248405">
    <property type="component" value="Unassembled WGS sequence"/>
</dbReference>
<dbReference type="EMBL" id="KZ821636">
    <property type="protein sequence ID" value="PYH65824.1"/>
    <property type="molecule type" value="Genomic_DNA"/>
</dbReference>
<reference evidence="2" key="1">
    <citation type="submission" date="2016-12" db="EMBL/GenBank/DDBJ databases">
        <title>The genomes of Aspergillus section Nigri reveals drivers in fungal speciation.</title>
        <authorList>
            <consortium name="DOE Joint Genome Institute"/>
            <person name="Vesth T.C."/>
            <person name="Nybo J."/>
            <person name="Theobald S."/>
            <person name="Brandl J."/>
            <person name="Frisvad J.C."/>
            <person name="Nielsen K.F."/>
            <person name="Lyhne E.K."/>
            <person name="Kogle M.E."/>
            <person name="Kuo A."/>
            <person name="Riley R."/>
            <person name="Clum A."/>
            <person name="Nolan M."/>
            <person name="Lipzen A."/>
            <person name="Salamov A."/>
            <person name="Henrissat B."/>
            <person name="Wiebenga A."/>
            <person name="De Vries R.P."/>
            <person name="Grigoriev I.V."/>
            <person name="Mortensen U.H."/>
            <person name="Andersen M.R."/>
            <person name="Baker S.E."/>
        </authorList>
    </citation>
    <scope>NUCLEOTIDE SEQUENCE [LARGE SCALE GENOMIC DNA]</scope>
    <source>
        <strain evidence="2">CBS 113365</strain>
    </source>
</reference>
<proteinExistence type="predicted"/>
<dbReference type="AlphaFoldDB" id="A0A319B1V3"/>
<keyword evidence="1" id="KW-0732">Signal</keyword>
<feature type="signal peptide" evidence="1">
    <location>
        <begin position="1"/>
        <end position="18"/>
    </location>
</feature>
<evidence type="ECO:0000313" key="2">
    <source>
        <dbReference type="EMBL" id="PYH65824.1"/>
    </source>
</evidence>
<dbReference type="GeneID" id="37212919"/>
<organism evidence="2 3">
    <name type="scientific">Aspergillus vadensis (strain CBS 113365 / IMI 142717 / IBT 24658)</name>
    <dbReference type="NCBI Taxonomy" id="1448311"/>
    <lineage>
        <taxon>Eukaryota</taxon>
        <taxon>Fungi</taxon>
        <taxon>Dikarya</taxon>
        <taxon>Ascomycota</taxon>
        <taxon>Pezizomycotina</taxon>
        <taxon>Eurotiomycetes</taxon>
        <taxon>Eurotiomycetidae</taxon>
        <taxon>Eurotiales</taxon>
        <taxon>Aspergillaceae</taxon>
        <taxon>Aspergillus</taxon>
        <taxon>Aspergillus subgen. Circumdati</taxon>
    </lineage>
</organism>
<keyword evidence="3" id="KW-1185">Reference proteome</keyword>
<feature type="chain" id="PRO_5016451709" evidence="1">
    <location>
        <begin position="19"/>
        <end position="105"/>
    </location>
</feature>
<evidence type="ECO:0000313" key="3">
    <source>
        <dbReference type="Proteomes" id="UP000248405"/>
    </source>
</evidence>
<accession>A0A319B1V3</accession>